<evidence type="ECO:0000256" key="3">
    <source>
        <dbReference type="ARBA" id="ARBA00022989"/>
    </source>
</evidence>
<feature type="transmembrane region" description="Helical" evidence="6">
    <location>
        <begin position="229"/>
        <end position="251"/>
    </location>
</feature>
<feature type="transmembrane region" description="Helical" evidence="6">
    <location>
        <begin position="83"/>
        <end position="116"/>
    </location>
</feature>
<reference evidence="8" key="1">
    <citation type="journal article" date="2014" name="Int. J. Syst. Evol. Microbiol.">
        <title>Complete genome sequence of Corynebacterium casei LMG S-19264T (=DSM 44701T), isolated from a smear-ripened cheese.</title>
        <authorList>
            <consortium name="US DOE Joint Genome Institute (JGI-PGF)"/>
            <person name="Walter F."/>
            <person name="Albersmeier A."/>
            <person name="Kalinowski J."/>
            <person name="Ruckert C."/>
        </authorList>
    </citation>
    <scope>NUCLEOTIDE SEQUENCE</scope>
    <source>
        <strain evidence="8">JCM 4386</strain>
    </source>
</reference>
<proteinExistence type="predicted"/>
<name>A0A918FUE8_9ACTN</name>
<keyword evidence="2 6" id="KW-0812">Transmembrane</keyword>
<dbReference type="SMART" id="SM00752">
    <property type="entry name" value="HTTM"/>
    <property type="match status" value="1"/>
</dbReference>
<gene>
    <name evidence="8" type="ORF">GCM10010269_26480</name>
</gene>
<evidence type="ECO:0000256" key="4">
    <source>
        <dbReference type="ARBA" id="ARBA00023136"/>
    </source>
</evidence>
<feature type="transmembrane region" description="Helical" evidence="6">
    <location>
        <begin position="263"/>
        <end position="289"/>
    </location>
</feature>
<dbReference type="Pfam" id="PF05090">
    <property type="entry name" value="HTTM"/>
    <property type="match status" value="1"/>
</dbReference>
<keyword evidence="4 6" id="KW-0472">Membrane</keyword>
<dbReference type="InterPro" id="IPR011020">
    <property type="entry name" value="HTTM-like"/>
</dbReference>
<dbReference type="Proteomes" id="UP000606194">
    <property type="component" value="Unassembled WGS sequence"/>
</dbReference>
<dbReference type="AlphaFoldDB" id="A0A918FUE8"/>
<evidence type="ECO:0000313" key="9">
    <source>
        <dbReference type="Proteomes" id="UP000606194"/>
    </source>
</evidence>
<protein>
    <submittedName>
        <fullName evidence="8">HTTM domain-containing protein</fullName>
    </submittedName>
</protein>
<sequence>MKISDKIDIWASRPVAVLGVSGTRALLGFVGLMFYVSQYGDRRYLFGPGNDTLLPYHLFLDELQDSGSLSVYAWSNSPVAFEVLFHLGLIAALAVTLGIGGRPVLALHAVLLWSLYQRQSALMDGGDNLMQLVVPMLLLTRCYDHFSLRSPLGQRVLQRVPMALRAVGAPLHNLGVIAIAVQMCMVYMVSGLYKVQGQAWQDGTALFYIMRVPEFELPGISHFVYNNDLLVYLGTYATVLFLVYFPMGVLVRSLRPWAAAASIGFHLSIGLFMGLTGFALTMIACDLVFLSPELSRALQAARKLSARRKERAAADGAGSSAAHHREPVAAASAD</sequence>
<feature type="domain" description="HTTM-like" evidence="7">
    <location>
        <begin position="10"/>
        <end position="294"/>
    </location>
</feature>
<evidence type="ECO:0000259" key="7">
    <source>
        <dbReference type="SMART" id="SM00752"/>
    </source>
</evidence>
<accession>A0A918FUE8</accession>
<dbReference type="InterPro" id="IPR053934">
    <property type="entry name" value="HTTM_dom"/>
</dbReference>
<feature type="region of interest" description="Disordered" evidence="5">
    <location>
        <begin position="311"/>
        <end position="334"/>
    </location>
</feature>
<dbReference type="GO" id="GO:0012505">
    <property type="term" value="C:endomembrane system"/>
    <property type="evidence" value="ECO:0007669"/>
    <property type="project" value="UniProtKB-SubCell"/>
</dbReference>
<dbReference type="EMBL" id="BMTL01000009">
    <property type="protein sequence ID" value="GGR86022.1"/>
    <property type="molecule type" value="Genomic_DNA"/>
</dbReference>
<comment type="subcellular location">
    <subcellularLocation>
        <location evidence="1">Endomembrane system</location>
        <topology evidence="1">Multi-pass membrane protein</topology>
    </subcellularLocation>
</comment>
<dbReference type="InterPro" id="IPR052964">
    <property type="entry name" value="Sporulation_signal_mat"/>
</dbReference>
<feature type="transmembrane region" description="Helical" evidence="6">
    <location>
        <begin position="166"/>
        <end position="189"/>
    </location>
</feature>
<dbReference type="PANTHER" id="PTHR39535">
    <property type="entry name" value="SPORULATION-DELAYING PROTEIN SDPB"/>
    <property type="match status" value="1"/>
</dbReference>
<comment type="caution">
    <text evidence="8">The sequence shown here is derived from an EMBL/GenBank/DDBJ whole genome shotgun (WGS) entry which is preliminary data.</text>
</comment>
<evidence type="ECO:0000256" key="5">
    <source>
        <dbReference type="SAM" id="MobiDB-lite"/>
    </source>
</evidence>
<feature type="transmembrane region" description="Helical" evidence="6">
    <location>
        <begin position="15"/>
        <end position="36"/>
    </location>
</feature>
<evidence type="ECO:0000256" key="2">
    <source>
        <dbReference type="ARBA" id="ARBA00022692"/>
    </source>
</evidence>
<evidence type="ECO:0000256" key="6">
    <source>
        <dbReference type="SAM" id="Phobius"/>
    </source>
</evidence>
<organism evidence="8 9">
    <name type="scientific">Streptomyces humidus</name>
    <dbReference type="NCBI Taxonomy" id="52259"/>
    <lineage>
        <taxon>Bacteria</taxon>
        <taxon>Bacillati</taxon>
        <taxon>Actinomycetota</taxon>
        <taxon>Actinomycetes</taxon>
        <taxon>Kitasatosporales</taxon>
        <taxon>Streptomycetaceae</taxon>
        <taxon>Streptomyces</taxon>
    </lineage>
</organism>
<dbReference type="PANTHER" id="PTHR39535:SF2">
    <property type="entry name" value="HTTM DOMAIN-CONTAINING PROTEIN"/>
    <property type="match status" value="1"/>
</dbReference>
<keyword evidence="3 6" id="KW-1133">Transmembrane helix</keyword>
<reference evidence="8" key="2">
    <citation type="submission" date="2020-09" db="EMBL/GenBank/DDBJ databases">
        <authorList>
            <person name="Sun Q."/>
            <person name="Ohkuma M."/>
        </authorList>
    </citation>
    <scope>NUCLEOTIDE SEQUENCE</scope>
    <source>
        <strain evidence="8">JCM 4386</strain>
    </source>
</reference>
<keyword evidence="9" id="KW-1185">Reference proteome</keyword>
<evidence type="ECO:0000313" key="8">
    <source>
        <dbReference type="EMBL" id="GGR86022.1"/>
    </source>
</evidence>
<dbReference type="RefSeq" id="WP_190149413.1">
    <property type="nucleotide sequence ID" value="NZ_BMTL01000009.1"/>
</dbReference>
<evidence type="ECO:0000256" key="1">
    <source>
        <dbReference type="ARBA" id="ARBA00004127"/>
    </source>
</evidence>